<dbReference type="AlphaFoldDB" id="A0A378Y1G7"/>
<feature type="domain" description="Siphovirus-type tail component RIFT-related" evidence="1">
    <location>
        <begin position="41"/>
        <end position="141"/>
    </location>
</feature>
<dbReference type="Pfam" id="PF05709">
    <property type="entry name" value="Sipho_tail"/>
    <property type="match status" value="1"/>
</dbReference>
<dbReference type="InterPro" id="IPR008841">
    <property type="entry name" value="Siphovirus-type_tail_N"/>
</dbReference>
<gene>
    <name evidence="2" type="ORF">NCTC10343_03242</name>
</gene>
<dbReference type="Gene3D" id="2.40.30.200">
    <property type="match status" value="1"/>
</dbReference>
<dbReference type="GeneID" id="93346594"/>
<evidence type="ECO:0000313" key="2">
    <source>
        <dbReference type="EMBL" id="SUA70370.1"/>
    </source>
</evidence>
<dbReference type="RefSeq" id="WP_019687765.1">
    <property type="nucleotide sequence ID" value="NZ_CP036496.1"/>
</dbReference>
<name>A0A378Y1G7_PAEPO</name>
<dbReference type="Proteomes" id="UP000254400">
    <property type="component" value="Unassembled WGS sequence"/>
</dbReference>
<evidence type="ECO:0000259" key="1">
    <source>
        <dbReference type="Pfam" id="PF05709"/>
    </source>
</evidence>
<reference evidence="2 3" key="1">
    <citation type="submission" date="2018-06" db="EMBL/GenBank/DDBJ databases">
        <authorList>
            <consortium name="Pathogen Informatics"/>
            <person name="Doyle S."/>
        </authorList>
    </citation>
    <scope>NUCLEOTIDE SEQUENCE [LARGE SCALE GENOMIC DNA]</scope>
    <source>
        <strain evidence="2 3">NCTC10343</strain>
    </source>
</reference>
<dbReference type="InterPro" id="IPR006520">
    <property type="entry name" value="Dit_BPSPP_N"/>
</dbReference>
<dbReference type="NCBIfam" id="TIGR01633">
    <property type="entry name" value="phi3626_gp14_N"/>
    <property type="match status" value="1"/>
</dbReference>
<accession>A0A378Y1G7</accession>
<sequence>MPNLIMEVINITIRDSLFFSYAGIQSDFYGIVNVNMSSGMQEEIFAASRSINEVSIKGRDKPYFQSTKKEPLKFNVSFAFEDTWDDVKIREVAKWLTEQSYYQPLFFSDDPEKIYYALCVDDINLVHNCARQGYVTLTFRCDAPYAYSSIYNPPVYKWRYQPFDVLVNDTSGDKHKVNIENGKLTLNPNKTMWIEFRGKKWYEISN</sequence>
<proteinExistence type="predicted"/>
<dbReference type="EMBL" id="UGSC01000001">
    <property type="protein sequence ID" value="SUA70370.1"/>
    <property type="molecule type" value="Genomic_DNA"/>
</dbReference>
<evidence type="ECO:0000313" key="3">
    <source>
        <dbReference type="Proteomes" id="UP000254400"/>
    </source>
</evidence>
<protein>
    <submittedName>
        <fullName evidence="2">Phage-related protein</fullName>
    </submittedName>
</protein>
<organism evidence="2 3">
    <name type="scientific">Paenibacillus polymyxa</name>
    <name type="common">Bacillus polymyxa</name>
    <dbReference type="NCBI Taxonomy" id="1406"/>
    <lineage>
        <taxon>Bacteria</taxon>
        <taxon>Bacillati</taxon>
        <taxon>Bacillota</taxon>
        <taxon>Bacilli</taxon>
        <taxon>Bacillales</taxon>
        <taxon>Paenibacillaceae</taxon>
        <taxon>Paenibacillus</taxon>
    </lineage>
</organism>